<dbReference type="UniPathway" id="UPA00557">
    <property type="reaction ID" value="UER00612"/>
</dbReference>
<dbReference type="EMBL" id="QHKO01000005">
    <property type="protein sequence ID" value="RAL21813.1"/>
    <property type="molecule type" value="Genomic_DNA"/>
</dbReference>
<evidence type="ECO:0000313" key="9">
    <source>
        <dbReference type="Proteomes" id="UP000249169"/>
    </source>
</evidence>
<dbReference type="SUPFAM" id="SSF69593">
    <property type="entry name" value="Glycerol-3-phosphate (1)-acyltransferase"/>
    <property type="match status" value="1"/>
</dbReference>
<protein>
    <recommendedName>
        <fullName evidence="7">Phospholipid/glycerol acyltransferase domain-containing protein</fullName>
    </recommendedName>
</protein>
<comment type="similarity">
    <text evidence="2">Belongs to the GPAT/DAPAT family.</text>
</comment>
<dbReference type="GO" id="GO:0008374">
    <property type="term" value="F:O-acyltransferase activity"/>
    <property type="evidence" value="ECO:0007669"/>
    <property type="project" value="InterPro"/>
</dbReference>
<dbReference type="Pfam" id="PF01553">
    <property type="entry name" value="Acyltransferase"/>
    <property type="match status" value="1"/>
</dbReference>
<evidence type="ECO:0000313" key="8">
    <source>
        <dbReference type="EMBL" id="RAL21813.1"/>
    </source>
</evidence>
<dbReference type="AlphaFoldDB" id="A0A328C6R5"/>
<feature type="compositionally biased region" description="Basic and acidic residues" evidence="6">
    <location>
        <begin position="1"/>
        <end position="13"/>
    </location>
</feature>
<dbReference type="InterPro" id="IPR022284">
    <property type="entry name" value="GPAT/DHAPAT"/>
</dbReference>
<feature type="domain" description="Phospholipid/glycerol acyltransferase" evidence="7">
    <location>
        <begin position="413"/>
        <end position="540"/>
    </location>
</feature>
<dbReference type="GO" id="GO:0012505">
    <property type="term" value="C:endomembrane system"/>
    <property type="evidence" value="ECO:0007669"/>
    <property type="project" value="UniProtKB-SubCell"/>
</dbReference>
<evidence type="ECO:0000256" key="2">
    <source>
        <dbReference type="ARBA" id="ARBA00007937"/>
    </source>
</evidence>
<evidence type="ECO:0000256" key="1">
    <source>
        <dbReference type="ARBA" id="ARBA00004184"/>
    </source>
</evidence>
<evidence type="ECO:0000256" key="5">
    <source>
        <dbReference type="ARBA" id="ARBA00023315"/>
    </source>
</evidence>
<reference evidence="8 9" key="1">
    <citation type="submission" date="2018-05" db="EMBL/GenBank/DDBJ databases">
        <title>Lujinxingia marina gen. nov. sp. nov., a new facultative anaerobic member of the class Deltaproteobacteria, and proposal of Lujinxingaceae fam. nov.</title>
        <authorList>
            <person name="Li C.-M."/>
        </authorList>
    </citation>
    <scope>NUCLEOTIDE SEQUENCE [LARGE SCALE GENOMIC DNA]</scope>
    <source>
        <strain evidence="8 9">B210</strain>
    </source>
</reference>
<feature type="compositionally biased region" description="Acidic residues" evidence="6">
    <location>
        <begin position="16"/>
        <end position="28"/>
    </location>
</feature>
<dbReference type="InterPro" id="IPR045520">
    <property type="entry name" value="GPAT/DHAPAT_C"/>
</dbReference>
<name>A0A328C6R5_9DELT</name>
<dbReference type="Proteomes" id="UP000249169">
    <property type="component" value="Unassembled WGS sequence"/>
</dbReference>
<feature type="region of interest" description="Disordered" evidence="6">
    <location>
        <begin position="1"/>
        <end position="28"/>
    </location>
</feature>
<accession>A0A328C6R5</accession>
<proteinExistence type="inferred from homology"/>
<dbReference type="GO" id="GO:0016024">
    <property type="term" value="P:CDP-diacylglycerol biosynthetic process"/>
    <property type="evidence" value="ECO:0007669"/>
    <property type="project" value="UniProtKB-UniPathway"/>
</dbReference>
<keyword evidence="5" id="KW-0012">Acyltransferase</keyword>
<dbReference type="InterPro" id="IPR002123">
    <property type="entry name" value="Plipid/glycerol_acylTrfase"/>
</dbReference>
<evidence type="ECO:0000256" key="6">
    <source>
        <dbReference type="SAM" id="MobiDB-lite"/>
    </source>
</evidence>
<gene>
    <name evidence="8" type="ORF">DL240_13255</name>
</gene>
<dbReference type="Pfam" id="PF19277">
    <property type="entry name" value="GPAT_C"/>
    <property type="match status" value="2"/>
</dbReference>
<keyword evidence="3" id="KW-0808">Transferase</keyword>
<dbReference type="InterPro" id="IPR041728">
    <property type="entry name" value="GPAT/DHAPAT_LPLAT"/>
</dbReference>
<dbReference type="PANTHER" id="PTHR12563">
    <property type="entry name" value="GLYCEROL-3-PHOSPHATE ACYLTRANSFERASE"/>
    <property type="match status" value="1"/>
</dbReference>
<dbReference type="SMART" id="SM00563">
    <property type="entry name" value="PlsC"/>
    <property type="match status" value="1"/>
</dbReference>
<dbReference type="PANTHER" id="PTHR12563:SF17">
    <property type="entry name" value="DIHYDROXYACETONE PHOSPHATE ACYLTRANSFERASE"/>
    <property type="match status" value="1"/>
</dbReference>
<evidence type="ECO:0000259" key="7">
    <source>
        <dbReference type="SMART" id="SM00563"/>
    </source>
</evidence>
<organism evidence="8 9">
    <name type="scientific">Lujinxingia litoralis</name>
    <dbReference type="NCBI Taxonomy" id="2211119"/>
    <lineage>
        <taxon>Bacteria</taxon>
        <taxon>Deltaproteobacteria</taxon>
        <taxon>Bradymonadales</taxon>
        <taxon>Lujinxingiaceae</taxon>
        <taxon>Lujinxingia</taxon>
    </lineage>
</organism>
<comment type="subcellular location">
    <subcellularLocation>
        <location evidence="1">Endomembrane system</location>
        <topology evidence="1">Peripheral membrane protein</topology>
    </subcellularLocation>
</comment>
<keyword evidence="4" id="KW-0472">Membrane</keyword>
<comment type="caution">
    <text evidence="8">The sequence shown here is derived from an EMBL/GenBank/DDBJ whole genome shotgun (WGS) entry which is preliminary data.</text>
</comment>
<sequence>MRTSVKPERRAGEPTEAADQEQPAETDEVLLPHDLPILEEGGLAEASEVELSEDARRERLELAAQLSRRPMSSAMLERLGRWLSFLGRLLFAHVLFERRGIDAIRDCAERGTVVYTMETHSRLDYFYFNYAFLKHELPRARFANDLIVRPWRAFWETLVNLVRRRRIPGPRKMEALILRDEATFLFLQRPRQKAEDRVTYSQPYLYRLIQTQRRQETPIFVVPLFLFWEKRPDPRRASLLDELFGTVQSPGFFRKLVNYVQTFWQTFFKFGQPMVQVSSAINLQEFLREYPGADSSDASELLRARLEEFIRQERHVILGPTASSREQVERQVLARPELVDAMREHAEHTGQDELSVRRQAQKLFAEIAADPSLLMIKIFSATLSLVWYRIYDGLEVDEEGLERVREQAKTSAIVLVPSHKSHIDYLVLSYVFYHYGLIPPHIAAGVNLSFWPLGPLFRRAGAFFIRRSFKGEDLYPVVFREYLIRVLEEQYPVEFFIEGTRSRTGKLIKPKYGMLDMMVRAFASGRLDAIKIVPISVGYEKIIEERTYRRELLGEEKQKESLAGLLKTPKFLTSKKGRLYVEFDEPIDLGDYFARFGIDRLQPEDDALDALTVRLAHRIIYDINRVTTISPTALVATVLLNNPDRDASISRARLLHELGFLLHFMTRQDPPVRLSGALREALASRQAALDALKQVHPEQHPPVSLAYDEHADLNDLERQHLESAMGRAVASVIDRALAIFEKEKQVQIHGKHHARTYTLAPQARHEIAYYRNTLVHHFVPEGLLASAIASFNSPAIALDRLMDQTLFLSRLFKYEWIYEERAEFKNVFMRTLDDFATQGWVTLSRAEEDQQVQITEPRQELDYLRRMVLTFIEAYALMFRRLPDLVEAPVERDPLIKEVIARGREELSKGQVHFEESLSKPTLLNALRLLEDWGVLVRHTTPGRRRETISYQVHADWADGQRYRTLLTRLETLLNPAHTD</sequence>
<evidence type="ECO:0000256" key="4">
    <source>
        <dbReference type="ARBA" id="ARBA00023136"/>
    </source>
</evidence>
<keyword evidence="9" id="KW-1185">Reference proteome</keyword>
<dbReference type="CDD" id="cd07993">
    <property type="entry name" value="LPLAT_DHAPAT-like"/>
    <property type="match status" value="1"/>
</dbReference>
<evidence type="ECO:0000256" key="3">
    <source>
        <dbReference type="ARBA" id="ARBA00022679"/>
    </source>
</evidence>